<keyword evidence="3" id="KW-1185">Reference proteome</keyword>
<reference evidence="2" key="3">
    <citation type="submission" date="2016-08" db="EMBL/GenBank/DDBJ databases">
        <title>Sequencing, Assembly and Comparative Genomics of S. aureofaciens ATCC 10762.</title>
        <authorList>
            <person name="Gradnigo J.S."/>
            <person name="Johnson N."/>
            <person name="Somerville G.A."/>
        </authorList>
    </citation>
    <scope>NUCLEOTIDE SEQUENCE [LARGE SCALE GENOMIC DNA]</scope>
    <source>
        <strain evidence="2">ATCC 10762</strain>
    </source>
</reference>
<accession>A0A8H9LRK6</accession>
<dbReference type="Proteomes" id="UP000610124">
    <property type="component" value="Unassembled WGS sequence"/>
</dbReference>
<reference evidence="1" key="1">
    <citation type="journal article" date="2014" name="Int. J. Syst. Evol. Microbiol.">
        <title>Complete genome sequence of Corynebacterium casei LMG S-19264T (=DSM 44701T), isolated from a smear-ripened cheese.</title>
        <authorList>
            <consortium name="US DOE Joint Genome Institute (JGI-PGF)"/>
            <person name="Walter F."/>
            <person name="Albersmeier A."/>
            <person name="Kalinowski J."/>
            <person name="Ruckert C."/>
        </authorList>
    </citation>
    <scope>NUCLEOTIDE SEQUENCE</scope>
    <source>
        <strain evidence="1">JCM 4434</strain>
    </source>
</reference>
<evidence type="ECO:0000313" key="3">
    <source>
        <dbReference type="Proteomes" id="UP000037395"/>
    </source>
</evidence>
<evidence type="ECO:0000313" key="2">
    <source>
        <dbReference type="EMBL" id="OEV36759.1"/>
    </source>
</evidence>
<organism evidence="2 3">
    <name type="scientific">Kitasatospora aureofaciens</name>
    <name type="common">Streptomyces aureofaciens</name>
    <dbReference type="NCBI Taxonomy" id="1894"/>
    <lineage>
        <taxon>Bacteria</taxon>
        <taxon>Bacillati</taxon>
        <taxon>Actinomycetota</taxon>
        <taxon>Actinomycetes</taxon>
        <taxon>Kitasatosporales</taxon>
        <taxon>Streptomycetaceae</taxon>
        <taxon>Kitasatospora</taxon>
    </lineage>
</organism>
<reference evidence="3" key="4">
    <citation type="submission" date="2016-08" db="EMBL/GenBank/DDBJ databases">
        <title>Sequencing, assembly and comparative genomics of S. aureofaciens ATCC 10762.</title>
        <authorList>
            <person name="Gradnigo J.S."/>
            <person name="Johnson N."/>
            <person name="Somerville G.A."/>
        </authorList>
    </citation>
    <scope>NUCLEOTIDE SEQUENCE [LARGE SCALE GENOMIC DNA]</scope>
    <source>
        <strain evidence="3">ATCC 10762 / DSM 40127 / CCM 3239 / JCM 4008 / LMG 5968 / NBRC 12843 / NCIMB 8234 / A-377</strain>
    </source>
</reference>
<reference evidence="1" key="5">
    <citation type="submission" date="2020-09" db="EMBL/GenBank/DDBJ databases">
        <authorList>
            <person name="Sun Q."/>
            <person name="Ohkuma M."/>
        </authorList>
    </citation>
    <scope>NUCLEOTIDE SEQUENCE</scope>
    <source>
        <strain evidence="1">JCM 4434</strain>
    </source>
</reference>
<dbReference type="EMBL" id="JPRF03000023">
    <property type="protein sequence ID" value="OEV36759.1"/>
    <property type="molecule type" value="Genomic_DNA"/>
</dbReference>
<comment type="caution">
    <text evidence="2">The sequence shown here is derived from an EMBL/GenBank/DDBJ whole genome shotgun (WGS) entry which is preliminary data.</text>
</comment>
<dbReference type="Proteomes" id="UP000037395">
    <property type="component" value="Unassembled WGS sequence"/>
</dbReference>
<reference evidence="2 3" key="2">
    <citation type="submission" date="2014-07" db="EMBL/GenBank/DDBJ databases">
        <authorList>
            <person name="Zhang J.E."/>
            <person name="Yang H."/>
            <person name="Guo J."/>
            <person name="Deng Z."/>
            <person name="Luo H."/>
            <person name="Luo M."/>
            <person name="Zhao B."/>
        </authorList>
    </citation>
    <scope>NUCLEOTIDE SEQUENCE [LARGE SCALE GENOMIC DNA]</scope>
    <source>
        <strain evidence="2">ATCC 10762</strain>
        <strain evidence="3">ATCC 10762 / DSM 40127 / CCM 3239 / JCM 4008 / LMG 5968 / NBRC 12843 / NCIMB 8234 / A-377</strain>
    </source>
</reference>
<evidence type="ECO:0000313" key="1">
    <source>
        <dbReference type="EMBL" id="GGU69898.1"/>
    </source>
</evidence>
<sequence>MIVLGLTEAVHGLGRTPPVPARLAEVAEGWLGDCPAWRSARWRAAETDSAPATGACRLQAAARRAQETDVAGASGGWCSRWRAA</sequence>
<name>A0A1E7N7V7_KITAU</name>
<accession>A0A1E7N7V7</accession>
<protein>
    <submittedName>
        <fullName evidence="2">Uncharacterized protein</fullName>
    </submittedName>
</protein>
<gene>
    <name evidence="1" type="ORF">GCM10010502_21560</name>
    <name evidence="2" type="ORF">HS99_0027490</name>
</gene>
<dbReference type="EMBL" id="BMUB01000004">
    <property type="protein sequence ID" value="GGU69898.1"/>
    <property type="molecule type" value="Genomic_DNA"/>
</dbReference>
<proteinExistence type="predicted"/>
<dbReference type="AlphaFoldDB" id="A0A1E7N7V7"/>